<dbReference type="PROSITE" id="PS51164">
    <property type="entry name" value="CBM1_2"/>
    <property type="match status" value="1"/>
</dbReference>
<evidence type="ECO:0000313" key="6">
    <source>
        <dbReference type="Proteomes" id="UP000054279"/>
    </source>
</evidence>
<dbReference type="InterPro" id="IPR000254">
    <property type="entry name" value="CBD"/>
</dbReference>
<dbReference type="EMBL" id="KN837147">
    <property type="protein sequence ID" value="KIJ40032.1"/>
    <property type="molecule type" value="Genomic_DNA"/>
</dbReference>
<evidence type="ECO:0000256" key="3">
    <source>
        <dbReference type="SAM" id="SignalP"/>
    </source>
</evidence>
<dbReference type="HOGENOM" id="CLU_066704_0_0_1"/>
<dbReference type="InterPro" id="IPR015920">
    <property type="entry name" value="Cellobiose_DH-like_cyt"/>
</dbReference>
<feature type="chain" id="PRO_5002204627" evidence="3">
    <location>
        <begin position="20"/>
        <end position="356"/>
    </location>
</feature>
<keyword evidence="1 3" id="KW-0732">Signal</keyword>
<feature type="domain" description="CBM1" evidence="4">
    <location>
        <begin position="242"/>
        <end position="278"/>
    </location>
</feature>
<accession>A0A0C9VF57</accession>
<proteinExistence type="predicted"/>
<dbReference type="Proteomes" id="UP000054279">
    <property type="component" value="Unassembled WGS sequence"/>
</dbReference>
<feature type="region of interest" description="Disordered" evidence="2">
    <location>
        <begin position="176"/>
        <end position="240"/>
    </location>
</feature>
<reference evidence="5 6" key="1">
    <citation type="submission" date="2014-06" db="EMBL/GenBank/DDBJ databases">
        <title>Evolutionary Origins and Diversification of the Mycorrhizal Mutualists.</title>
        <authorList>
            <consortium name="DOE Joint Genome Institute"/>
            <consortium name="Mycorrhizal Genomics Consortium"/>
            <person name="Kohler A."/>
            <person name="Kuo A."/>
            <person name="Nagy L.G."/>
            <person name="Floudas D."/>
            <person name="Copeland A."/>
            <person name="Barry K.W."/>
            <person name="Cichocki N."/>
            <person name="Veneault-Fourrey C."/>
            <person name="LaButti K."/>
            <person name="Lindquist E.A."/>
            <person name="Lipzen A."/>
            <person name="Lundell T."/>
            <person name="Morin E."/>
            <person name="Murat C."/>
            <person name="Riley R."/>
            <person name="Ohm R."/>
            <person name="Sun H."/>
            <person name="Tunlid A."/>
            <person name="Henrissat B."/>
            <person name="Grigoriev I.V."/>
            <person name="Hibbett D.S."/>
            <person name="Martin F."/>
        </authorList>
    </citation>
    <scope>NUCLEOTIDE SEQUENCE [LARGE SCALE GENOMIC DNA]</scope>
    <source>
        <strain evidence="5 6">SS14</strain>
    </source>
</reference>
<dbReference type="Pfam" id="PF00734">
    <property type="entry name" value="CBM_1"/>
    <property type="match status" value="1"/>
</dbReference>
<evidence type="ECO:0000256" key="2">
    <source>
        <dbReference type="SAM" id="MobiDB-lite"/>
    </source>
</evidence>
<dbReference type="OrthoDB" id="413885at2759"/>
<dbReference type="SUPFAM" id="SSF57180">
    <property type="entry name" value="Cellulose-binding domain"/>
    <property type="match status" value="1"/>
</dbReference>
<dbReference type="InterPro" id="IPR035971">
    <property type="entry name" value="CBD_sf"/>
</dbReference>
<keyword evidence="6" id="KW-1185">Reference proteome</keyword>
<dbReference type="AlphaFoldDB" id="A0A0C9VF57"/>
<dbReference type="SUPFAM" id="SSF49344">
    <property type="entry name" value="CBD9-like"/>
    <property type="match status" value="1"/>
</dbReference>
<dbReference type="Pfam" id="PF16010">
    <property type="entry name" value="CDH-cyt"/>
    <property type="match status" value="1"/>
</dbReference>
<dbReference type="SMART" id="SM00236">
    <property type="entry name" value="fCBD"/>
    <property type="match status" value="1"/>
</dbReference>
<evidence type="ECO:0000256" key="1">
    <source>
        <dbReference type="ARBA" id="ARBA00022729"/>
    </source>
</evidence>
<evidence type="ECO:0000259" key="4">
    <source>
        <dbReference type="PROSITE" id="PS51164"/>
    </source>
</evidence>
<feature type="signal peptide" evidence="3">
    <location>
        <begin position="1"/>
        <end position="19"/>
    </location>
</feature>
<evidence type="ECO:0000313" key="5">
    <source>
        <dbReference type="EMBL" id="KIJ40032.1"/>
    </source>
</evidence>
<protein>
    <submittedName>
        <fullName evidence="5">Carbohydrate-binding module family 1 protein</fullName>
    </submittedName>
</protein>
<dbReference type="Gene3D" id="2.60.40.1210">
    <property type="entry name" value="Cellobiose dehydrogenase, cytochrome domain"/>
    <property type="match status" value="1"/>
</dbReference>
<gene>
    <name evidence="5" type="ORF">M422DRAFT_257100</name>
</gene>
<organism evidence="5 6">
    <name type="scientific">Sphaerobolus stellatus (strain SS14)</name>
    <dbReference type="NCBI Taxonomy" id="990650"/>
    <lineage>
        <taxon>Eukaryota</taxon>
        <taxon>Fungi</taxon>
        <taxon>Dikarya</taxon>
        <taxon>Basidiomycota</taxon>
        <taxon>Agaricomycotina</taxon>
        <taxon>Agaricomycetes</taxon>
        <taxon>Phallomycetidae</taxon>
        <taxon>Geastrales</taxon>
        <taxon>Sphaerobolaceae</taxon>
        <taxon>Sphaerobolus</taxon>
    </lineage>
</organism>
<name>A0A0C9VF57_SPHS4</name>
<dbReference type="GO" id="GO:0005975">
    <property type="term" value="P:carbohydrate metabolic process"/>
    <property type="evidence" value="ECO:0007669"/>
    <property type="project" value="InterPro"/>
</dbReference>
<dbReference type="GO" id="GO:0005576">
    <property type="term" value="C:extracellular region"/>
    <property type="evidence" value="ECO:0007669"/>
    <property type="project" value="InterPro"/>
</dbReference>
<dbReference type="GO" id="GO:0030248">
    <property type="term" value="F:cellulose binding"/>
    <property type="evidence" value="ECO:0007669"/>
    <property type="project" value="InterPro"/>
</dbReference>
<sequence>MVVKSSILGFLHFISLATSQTSGPFTDSENGIKFQGYTETVHGVTFAAVFPPLGTSTGEFIGEVISPIVYKWVGLSLGGAMQKFTSNLAADPASGFKAHIDTVSDGVWGQDVANAHDANYSKYLAAQLPTTTVAPTTITPTTVSPTTIAPTTTRTTIATTVTPSTTTTILTTIATPSTTTTTTPSPSTITTISTTTTTTVKPTTTTTPITTFTPTTTPITTSTPTTPSRTTTTTPSPTATPGTVAHYDQCGGIGWNGGTGCVAAWTCIKSNDYAFERIRGRGLKYKLDNFNCTSKFAPFISIYRFGSNELIQKYFELSGTGELKDRGDRRLEVVAYSRRQSVVRKINQYFTYEFLG</sequence>